<dbReference type="CDD" id="cd00834">
    <property type="entry name" value="KAS_I_II"/>
    <property type="match status" value="1"/>
</dbReference>
<dbReference type="PROSITE" id="PS00606">
    <property type="entry name" value="KS3_1"/>
    <property type="match status" value="1"/>
</dbReference>
<comment type="similarity">
    <text evidence="1 3">Belongs to the thiolase-like superfamily. Beta-ketoacyl-ACP synthases family.</text>
</comment>
<dbReference type="GO" id="GO:0004315">
    <property type="term" value="F:3-oxoacyl-[acyl-carrier-protein] synthase activity"/>
    <property type="evidence" value="ECO:0007669"/>
    <property type="project" value="InterPro"/>
</dbReference>
<dbReference type="OrthoDB" id="9808669at2"/>
<accession>A0A4R7HZW8</accession>
<reference evidence="5 6" key="1">
    <citation type="submission" date="2019-03" db="EMBL/GenBank/DDBJ databases">
        <title>Sequencing the genomes of 1000 actinobacteria strains.</title>
        <authorList>
            <person name="Klenk H.-P."/>
        </authorList>
    </citation>
    <scope>NUCLEOTIDE SEQUENCE [LARGE SCALE GENOMIC DNA]</scope>
    <source>
        <strain evidence="5 6">DSM 18936</strain>
    </source>
</reference>
<protein>
    <submittedName>
        <fullName evidence="5">3-oxoacyl-[acyl-carrier-protein] synthase II</fullName>
    </submittedName>
</protein>
<evidence type="ECO:0000259" key="4">
    <source>
        <dbReference type="PROSITE" id="PS52004"/>
    </source>
</evidence>
<dbReference type="InterPro" id="IPR018201">
    <property type="entry name" value="Ketoacyl_synth_AS"/>
</dbReference>
<evidence type="ECO:0000313" key="5">
    <source>
        <dbReference type="EMBL" id="TDT16701.1"/>
    </source>
</evidence>
<dbReference type="GO" id="GO:0006633">
    <property type="term" value="P:fatty acid biosynthetic process"/>
    <property type="evidence" value="ECO:0007669"/>
    <property type="project" value="InterPro"/>
</dbReference>
<comment type="caution">
    <text evidence="5">The sequence shown here is derived from an EMBL/GenBank/DDBJ whole genome shotgun (WGS) entry which is preliminary data.</text>
</comment>
<dbReference type="InterPro" id="IPR000794">
    <property type="entry name" value="Beta-ketoacyl_synthase"/>
</dbReference>
<dbReference type="Pfam" id="PF02801">
    <property type="entry name" value="Ketoacyl-synt_C"/>
    <property type="match status" value="1"/>
</dbReference>
<dbReference type="PROSITE" id="PS52004">
    <property type="entry name" value="KS3_2"/>
    <property type="match status" value="1"/>
</dbReference>
<dbReference type="AlphaFoldDB" id="A0A4R7HZW8"/>
<evidence type="ECO:0000313" key="6">
    <source>
        <dbReference type="Proteomes" id="UP000294558"/>
    </source>
</evidence>
<dbReference type="PANTHER" id="PTHR11712">
    <property type="entry name" value="POLYKETIDE SYNTHASE-RELATED"/>
    <property type="match status" value="1"/>
</dbReference>
<dbReference type="InterPro" id="IPR014031">
    <property type="entry name" value="Ketoacyl_synth_C"/>
</dbReference>
<proteinExistence type="inferred from homology"/>
<dbReference type="RefSeq" id="WP_133869048.1">
    <property type="nucleotide sequence ID" value="NZ_SOAU01000001.1"/>
</dbReference>
<dbReference type="SMART" id="SM00825">
    <property type="entry name" value="PKS_KS"/>
    <property type="match status" value="1"/>
</dbReference>
<dbReference type="InterPro" id="IPR020841">
    <property type="entry name" value="PKS_Beta-ketoAc_synthase_dom"/>
</dbReference>
<sequence>MQGQGRRVAITGLGVVAPCGLGKEAYWNGLLGPGLDGVGRLTEITDWDSSPYYESPKVARRADGVEQYAIAAAAEALEQAGELSVDPSRIGTIFGTGVGGIHTLEEQITVRIDKGERRVSPFLVPMMMANAPGAAVSMRHGFQGPCETIVTACAAGTHALTYAARLIAWGLADAVIGGGSEHAGTITALAGFGNMTALSSSGTSRPFDTDRDGFVMGEGAAAFVLEEWDTAVARGATIIGEIMGGASTADAHHITAPSPGGVGAISCMRQALDDAGISPADVKQINAHGTSTPLNDAAEAAAITDVFGAGSVPVVSTKGVTGHALGAAGALEAAAVLLSFEHGLIPPTANTKVLDDEMQIDVVIGEPREWTPGPTISNNFGFGGHNGTIVLGPAG</sequence>
<feature type="domain" description="Ketosynthase family 3 (KS3)" evidence="4">
    <location>
        <begin position="5"/>
        <end position="393"/>
    </location>
</feature>
<dbReference type="InterPro" id="IPR014030">
    <property type="entry name" value="Ketoacyl_synth_N"/>
</dbReference>
<dbReference type="Gene3D" id="3.40.47.10">
    <property type="match status" value="1"/>
</dbReference>
<keyword evidence="6" id="KW-1185">Reference proteome</keyword>
<evidence type="ECO:0000256" key="1">
    <source>
        <dbReference type="ARBA" id="ARBA00008467"/>
    </source>
</evidence>
<dbReference type="InterPro" id="IPR016039">
    <property type="entry name" value="Thiolase-like"/>
</dbReference>
<dbReference type="Proteomes" id="UP000294558">
    <property type="component" value="Unassembled WGS sequence"/>
</dbReference>
<keyword evidence="2 3" id="KW-0808">Transferase</keyword>
<evidence type="ECO:0000256" key="3">
    <source>
        <dbReference type="RuleBase" id="RU003694"/>
    </source>
</evidence>
<dbReference type="NCBIfam" id="NF005589">
    <property type="entry name" value="PRK07314.1"/>
    <property type="match status" value="1"/>
</dbReference>
<evidence type="ECO:0000256" key="2">
    <source>
        <dbReference type="ARBA" id="ARBA00022679"/>
    </source>
</evidence>
<dbReference type="SUPFAM" id="SSF53901">
    <property type="entry name" value="Thiolase-like"/>
    <property type="match status" value="2"/>
</dbReference>
<dbReference type="EMBL" id="SOAU01000001">
    <property type="protein sequence ID" value="TDT16701.1"/>
    <property type="molecule type" value="Genomic_DNA"/>
</dbReference>
<gene>
    <name evidence="5" type="ORF">BDK89_2295</name>
</gene>
<dbReference type="PANTHER" id="PTHR11712:SF336">
    <property type="entry name" value="3-OXOACYL-[ACYL-CARRIER-PROTEIN] SYNTHASE, MITOCHONDRIAL"/>
    <property type="match status" value="1"/>
</dbReference>
<name>A0A4R7HZW8_9ACTN</name>
<dbReference type="Pfam" id="PF00109">
    <property type="entry name" value="ketoacyl-synt"/>
    <property type="match status" value="1"/>
</dbReference>
<organism evidence="5 6">
    <name type="scientific">Ilumatobacter fluminis</name>
    <dbReference type="NCBI Taxonomy" id="467091"/>
    <lineage>
        <taxon>Bacteria</taxon>
        <taxon>Bacillati</taxon>
        <taxon>Actinomycetota</taxon>
        <taxon>Acidimicrobiia</taxon>
        <taxon>Acidimicrobiales</taxon>
        <taxon>Ilumatobacteraceae</taxon>
        <taxon>Ilumatobacter</taxon>
    </lineage>
</organism>